<dbReference type="EMBL" id="JABSTR010000008">
    <property type="protein sequence ID" value="KAH9378255.1"/>
    <property type="molecule type" value="Genomic_DNA"/>
</dbReference>
<sequence>MSSLEATRSINQQSQAPTLIGINGYTASASGPSPLQPYAPFVPQPVYSVDGSSISNQAALLNHQYISTSGGAYSSPVAQPATTLMSGTGYSGYSTMPSSAAYMSQYTAQPYYLGTSLYGSHPHYVVEGHEAPGNLAGNFRVWRHHPGVSYAAPGFNSFGSSHLGSVVTKARETVTRGLQLGTQPGHFGFATFGPAATQPQGGVSGWTGATSQYMVRAADGSLVLTRQPLPLTPSTSGAVVSQITKTTTKTTSGSPFSVGTGGVQSNLYSAGLGGEASKSTTTETKIEAVKQQISAAANGKSELLSDLSQNKASPFSDLSSDSGTEGTASSSSATESSSNSLQTTEDLSQSKVRR</sequence>
<evidence type="ECO:0000313" key="2">
    <source>
        <dbReference type="EMBL" id="KAH9378255.1"/>
    </source>
</evidence>
<protein>
    <submittedName>
        <fullName evidence="2">Uncharacterized protein</fullName>
    </submittedName>
</protein>
<dbReference type="OrthoDB" id="6513795at2759"/>
<accession>A0A9J6GV32</accession>
<proteinExistence type="predicted"/>
<organism evidence="2 3">
    <name type="scientific">Haemaphysalis longicornis</name>
    <name type="common">Bush tick</name>
    <dbReference type="NCBI Taxonomy" id="44386"/>
    <lineage>
        <taxon>Eukaryota</taxon>
        <taxon>Metazoa</taxon>
        <taxon>Ecdysozoa</taxon>
        <taxon>Arthropoda</taxon>
        <taxon>Chelicerata</taxon>
        <taxon>Arachnida</taxon>
        <taxon>Acari</taxon>
        <taxon>Parasitiformes</taxon>
        <taxon>Ixodida</taxon>
        <taxon>Ixodoidea</taxon>
        <taxon>Ixodidae</taxon>
        <taxon>Haemaphysalinae</taxon>
        <taxon>Haemaphysalis</taxon>
    </lineage>
</organism>
<dbReference type="Proteomes" id="UP000821853">
    <property type="component" value="Unassembled WGS sequence"/>
</dbReference>
<dbReference type="VEuPathDB" id="VectorBase:HLOH_043677"/>
<evidence type="ECO:0000313" key="3">
    <source>
        <dbReference type="Proteomes" id="UP000821853"/>
    </source>
</evidence>
<name>A0A9J6GV32_HAELO</name>
<gene>
    <name evidence="2" type="ORF">HPB48_013057</name>
</gene>
<feature type="compositionally biased region" description="Polar residues" evidence="1">
    <location>
        <begin position="307"/>
        <end position="318"/>
    </location>
</feature>
<reference evidence="2 3" key="1">
    <citation type="journal article" date="2020" name="Cell">
        <title>Large-Scale Comparative Analyses of Tick Genomes Elucidate Their Genetic Diversity and Vector Capacities.</title>
        <authorList>
            <consortium name="Tick Genome and Microbiome Consortium (TIGMIC)"/>
            <person name="Jia N."/>
            <person name="Wang J."/>
            <person name="Shi W."/>
            <person name="Du L."/>
            <person name="Sun Y."/>
            <person name="Zhan W."/>
            <person name="Jiang J.F."/>
            <person name="Wang Q."/>
            <person name="Zhang B."/>
            <person name="Ji P."/>
            <person name="Bell-Sakyi L."/>
            <person name="Cui X.M."/>
            <person name="Yuan T.T."/>
            <person name="Jiang B.G."/>
            <person name="Yang W.F."/>
            <person name="Lam T.T."/>
            <person name="Chang Q.C."/>
            <person name="Ding S.J."/>
            <person name="Wang X.J."/>
            <person name="Zhu J.G."/>
            <person name="Ruan X.D."/>
            <person name="Zhao L."/>
            <person name="Wei J.T."/>
            <person name="Ye R.Z."/>
            <person name="Que T.C."/>
            <person name="Du C.H."/>
            <person name="Zhou Y.H."/>
            <person name="Cheng J.X."/>
            <person name="Dai P.F."/>
            <person name="Guo W.B."/>
            <person name="Han X.H."/>
            <person name="Huang E.J."/>
            <person name="Li L.F."/>
            <person name="Wei W."/>
            <person name="Gao Y.C."/>
            <person name="Liu J.Z."/>
            <person name="Shao H.Z."/>
            <person name="Wang X."/>
            <person name="Wang C.C."/>
            <person name="Yang T.C."/>
            <person name="Huo Q.B."/>
            <person name="Li W."/>
            <person name="Chen H.Y."/>
            <person name="Chen S.E."/>
            <person name="Zhou L.G."/>
            <person name="Ni X.B."/>
            <person name="Tian J.H."/>
            <person name="Sheng Y."/>
            <person name="Liu T."/>
            <person name="Pan Y.S."/>
            <person name="Xia L.Y."/>
            <person name="Li J."/>
            <person name="Zhao F."/>
            <person name="Cao W.C."/>
        </authorList>
    </citation>
    <scope>NUCLEOTIDE SEQUENCE [LARGE SCALE GENOMIC DNA]</scope>
    <source>
        <strain evidence="2">HaeL-2018</strain>
    </source>
</reference>
<feature type="region of interest" description="Disordered" evidence="1">
    <location>
        <begin position="307"/>
        <end position="354"/>
    </location>
</feature>
<evidence type="ECO:0000256" key="1">
    <source>
        <dbReference type="SAM" id="MobiDB-lite"/>
    </source>
</evidence>
<dbReference type="AlphaFoldDB" id="A0A9J6GV32"/>
<comment type="caution">
    <text evidence="2">The sequence shown here is derived from an EMBL/GenBank/DDBJ whole genome shotgun (WGS) entry which is preliminary data.</text>
</comment>
<feature type="compositionally biased region" description="Polar residues" evidence="1">
    <location>
        <begin position="341"/>
        <end position="354"/>
    </location>
</feature>
<keyword evidence="3" id="KW-1185">Reference proteome</keyword>
<feature type="compositionally biased region" description="Low complexity" evidence="1">
    <location>
        <begin position="319"/>
        <end position="340"/>
    </location>
</feature>